<feature type="compositionally biased region" description="Polar residues" evidence="6">
    <location>
        <begin position="1"/>
        <end position="10"/>
    </location>
</feature>
<accession>E6SBF0</accession>
<keyword evidence="4" id="KW-1015">Disulfide bond</keyword>
<dbReference type="GO" id="GO:0030313">
    <property type="term" value="C:cell envelope"/>
    <property type="evidence" value="ECO:0007669"/>
    <property type="project" value="UniProtKB-SubCell"/>
</dbReference>
<dbReference type="PANTHER" id="PTHR42852:SF6">
    <property type="entry name" value="THIOL:DISULFIDE INTERCHANGE PROTEIN DSBE"/>
    <property type="match status" value="1"/>
</dbReference>
<dbReference type="GO" id="GO:0016209">
    <property type="term" value="F:antioxidant activity"/>
    <property type="evidence" value="ECO:0007669"/>
    <property type="project" value="InterPro"/>
</dbReference>
<evidence type="ECO:0000256" key="4">
    <source>
        <dbReference type="ARBA" id="ARBA00023157"/>
    </source>
</evidence>
<dbReference type="InterPro" id="IPR013766">
    <property type="entry name" value="Thioredoxin_domain"/>
</dbReference>
<sequence>MTSRTTTKRTAGQDAHQAHARTERDRLARRKRTRRLITLTLSLIAVGLVALALAKAAPTSTSTAQAAPGFTLKTTTGTTVSLSDYRGKPVVLYFNEGAGCGSCTAQMAEIEKDAAFKASGITVLPIVMNSAEQILPDLQQFGVTTPYLLDDGTVSKAYGTLGTGMHEGLPGHGFILIDADGVKRWFGNYPSMFVAPAELLKEVQARL</sequence>
<keyword evidence="5" id="KW-0676">Redox-active center</keyword>
<feature type="transmembrane region" description="Helical" evidence="7">
    <location>
        <begin position="36"/>
        <end position="54"/>
    </location>
</feature>
<dbReference type="EMBL" id="CP002343">
    <property type="protein sequence ID" value="ADU49478.1"/>
    <property type="molecule type" value="Genomic_DNA"/>
</dbReference>
<keyword evidence="2" id="KW-0201">Cytochrome c-type biogenesis</keyword>
<organism evidence="9 10">
    <name type="scientific">Intrasporangium calvum (strain ATCC 23552 / DSM 43043 / JCM 3097 / NBRC 12989 / NCIMB 10167 / NRRL B-3866 / 7 KIP)</name>
    <dbReference type="NCBI Taxonomy" id="710696"/>
    <lineage>
        <taxon>Bacteria</taxon>
        <taxon>Bacillati</taxon>
        <taxon>Actinomycetota</taxon>
        <taxon>Actinomycetes</taxon>
        <taxon>Micrococcales</taxon>
        <taxon>Intrasporangiaceae</taxon>
        <taxon>Intrasporangium</taxon>
    </lineage>
</organism>
<evidence type="ECO:0000256" key="1">
    <source>
        <dbReference type="ARBA" id="ARBA00004196"/>
    </source>
</evidence>
<dbReference type="GO" id="GO:0017004">
    <property type="term" value="P:cytochrome complex assembly"/>
    <property type="evidence" value="ECO:0007669"/>
    <property type="project" value="UniProtKB-KW"/>
</dbReference>
<dbReference type="Gene3D" id="3.40.30.10">
    <property type="entry name" value="Glutaredoxin"/>
    <property type="match status" value="1"/>
</dbReference>
<feature type="domain" description="Thioredoxin" evidence="8">
    <location>
        <begin position="61"/>
        <end position="207"/>
    </location>
</feature>
<evidence type="ECO:0000313" key="9">
    <source>
        <dbReference type="EMBL" id="ADU49478.1"/>
    </source>
</evidence>
<feature type="compositionally biased region" description="Basic and acidic residues" evidence="6">
    <location>
        <begin position="16"/>
        <end position="26"/>
    </location>
</feature>
<dbReference type="CDD" id="cd02966">
    <property type="entry name" value="TlpA_like_family"/>
    <property type="match status" value="1"/>
</dbReference>
<dbReference type="eggNOG" id="COG1225">
    <property type="taxonomic scope" value="Bacteria"/>
</dbReference>
<dbReference type="GO" id="GO:0016491">
    <property type="term" value="F:oxidoreductase activity"/>
    <property type="evidence" value="ECO:0007669"/>
    <property type="project" value="InterPro"/>
</dbReference>
<proteinExistence type="predicted"/>
<keyword evidence="10" id="KW-1185">Reference proteome</keyword>
<dbReference type="PANTHER" id="PTHR42852">
    <property type="entry name" value="THIOL:DISULFIDE INTERCHANGE PROTEIN DSBE"/>
    <property type="match status" value="1"/>
</dbReference>
<name>E6SBF0_INTC7</name>
<evidence type="ECO:0000259" key="8">
    <source>
        <dbReference type="PROSITE" id="PS51352"/>
    </source>
</evidence>
<dbReference type="RefSeq" id="WP_013493790.1">
    <property type="nucleotide sequence ID" value="NC_014830.1"/>
</dbReference>
<evidence type="ECO:0000256" key="3">
    <source>
        <dbReference type="ARBA" id="ARBA00022968"/>
    </source>
</evidence>
<dbReference type="InterPro" id="IPR036249">
    <property type="entry name" value="Thioredoxin-like_sf"/>
</dbReference>
<dbReference type="STRING" id="710696.Intca_2987"/>
<dbReference type="SUPFAM" id="SSF52833">
    <property type="entry name" value="Thioredoxin-like"/>
    <property type="match status" value="1"/>
</dbReference>
<dbReference type="InterPro" id="IPR050553">
    <property type="entry name" value="Thioredoxin_ResA/DsbE_sf"/>
</dbReference>
<evidence type="ECO:0000256" key="2">
    <source>
        <dbReference type="ARBA" id="ARBA00022748"/>
    </source>
</evidence>
<dbReference type="InterPro" id="IPR000866">
    <property type="entry name" value="AhpC/TSA"/>
</dbReference>
<evidence type="ECO:0000313" key="10">
    <source>
        <dbReference type="Proteomes" id="UP000008914"/>
    </source>
</evidence>
<dbReference type="KEGG" id="ica:Intca_2987"/>
<evidence type="ECO:0000256" key="7">
    <source>
        <dbReference type="SAM" id="Phobius"/>
    </source>
</evidence>
<keyword evidence="3" id="KW-0735">Signal-anchor</keyword>
<gene>
    <name evidence="9" type="ordered locus">Intca_2987</name>
</gene>
<protein>
    <submittedName>
        <fullName evidence="9">Alkyl hydroperoxide reductase/ Thiol specific antioxidant/ Mal allergen</fullName>
    </submittedName>
</protein>
<keyword evidence="7" id="KW-1133">Transmembrane helix</keyword>
<evidence type="ECO:0000256" key="5">
    <source>
        <dbReference type="ARBA" id="ARBA00023284"/>
    </source>
</evidence>
<keyword evidence="7" id="KW-0812">Transmembrane</keyword>
<reference evidence="9 10" key="1">
    <citation type="journal article" date="2010" name="Stand. Genomic Sci.">
        <title>Complete genome sequence of Intrasporangium calvum type strain (7 KIP).</title>
        <authorList>
            <person name="Del Rio T.G."/>
            <person name="Chertkov O."/>
            <person name="Yasawong M."/>
            <person name="Lucas S."/>
            <person name="Deshpande S."/>
            <person name="Cheng J.F."/>
            <person name="Detter C."/>
            <person name="Tapia R."/>
            <person name="Han C."/>
            <person name="Goodwin L."/>
            <person name="Pitluck S."/>
            <person name="Liolios K."/>
            <person name="Ivanova N."/>
            <person name="Mavromatis K."/>
            <person name="Pati A."/>
            <person name="Chen A."/>
            <person name="Palaniappan K."/>
            <person name="Land M."/>
            <person name="Hauser L."/>
            <person name="Chang Y.J."/>
            <person name="Jeffries C.D."/>
            <person name="Rohde M."/>
            <person name="Pukall R."/>
            <person name="Sikorski J."/>
            <person name="Goker M."/>
            <person name="Woyke T."/>
            <person name="Bristow J."/>
            <person name="Eisen J.A."/>
            <person name="Markowitz V."/>
            <person name="Hugenholtz P."/>
            <person name="Kyrpides N.C."/>
            <person name="Klenk H.P."/>
            <person name="Lapidus A."/>
        </authorList>
    </citation>
    <scope>NUCLEOTIDE SEQUENCE [LARGE SCALE GENOMIC DNA]</scope>
    <source>
        <strain evidence="10">ATCC 23552 / DSM 43043 / JCM 3097 / NBRC 12989 / 7 KIP</strain>
    </source>
</reference>
<dbReference type="Pfam" id="PF00578">
    <property type="entry name" value="AhpC-TSA"/>
    <property type="match status" value="1"/>
</dbReference>
<evidence type="ECO:0000256" key="6">
    <source>
        <dbReference type="SAM" id="MobiDB-lite"/>
    </source>
</evidence>
<dbReference type="HOGENOM" id="CLU_105068_0_0_11"/>
<feature type="region of interest" description="Disordered" evidence="6">
    <location>
        <begin position="1"/>
        <end position="29"/>
    </location>
</feature>
<keyword evidence="7" id="KW-0472">Membrane</keyword>
<dbReference type="AlphaFoldDB" id="E6SBF0"/>
<comment type="subcellular location">
    <subcellularLocation>
        <location evidence="1">Cell envelope</location>
    </subcellularLocation>
</comment>
<dbReference type="OrthoDB" id="9151585at2"/>
<dbReference type="PROSITE" id="PS51352">
    <property type="entry name" value="THIOREDOXIN_2"/>
    <property type="match status" value="1"/>
</dbReference>
<dbReference type="Proteomes" id="UP000008914">
    <property type="component" value="Chromosome"/>
</dbReference>